<dbReference type="EMBL" id="JAOPKZ010000014">
    <property type="protein sequence ID" value="MCU5746715.1"/>
    <property type="molecule type" value="Genomic_DNA"/>
</dbReference>
<dbReference type="Pfam" id="PF12323">
    <property type="entry name" value="HTH_OrfB_IS605"/>
    <property type="match status" value="1"/>
</dbReference>
<dbReference type="RefSeq" id="WP_262856466.1">
    <property type="nucleotide sequence ID" value="NZ_JAOPKZ010000014.1"/>
</dbReference>
<sequence>MERRKAYQFRIHPTEEQETFFARSFG</sequence>
<reference evidence="2 3" key="1">
    <citation type="journal article" date="2023" name="Int. J. Syst. Evol. Microbiol.">
        <title>Streptococcus sciuri sp. nov., Staphylococcus marylandisciuri sp. nov. and Staphylococcus americanisciuri sp. nov., isolated from faeces of eastern grey squirrel (Sciurus carolinensis).</title>
        <authorList>
            <person name="Volokhov D.V."/>
            <person name="Zagorodnyaya T.A."/>
            <person name="Furtak V.A."/>
            <person name="Nattanmai G."/>
            <person name="Randall L."/>
            <person name="Jose S."/>
            <person name="Gao Y."/>
            <person name="Eisenberg T."/>
            <person name="Delmonte P."/>
            <person name="Blom J."/>
            <person name="Mitchell K.K."/>
        </authorList>
    </citation>
    <scope>NUCLEOTIDE SEQUENCE [LARGE SCALE GENOMIC DNA]</scope>
    <source>
        <strain evidence="2 3">SQ8-PEA</strain>
    </source>
</reference>
<comment type="caution">
    <text evidence="2">The sequence shown here is derived from an EMBL/GenBank/DDBJ whole genome shotgun (WGS) entry which is preliminary data.</text>
</comment>
<evidence type="ECO:0000259" key="1">
    <source>
        <dbReference type="Pfam" id="PF12323"/>
    </source>
</evidence>
<name>A0ABT2QRW0_9STAP</name>
<accession>A0ABT2QRW0</accession>
<feature type="domain" description="Transposase putative helix-turn-helix" evidence="1">
    <location>
        <begin position="1"/>
        <end position="26"/>
    </location>
</feature>
<gene>
    <name evidence="2" type="ORF">N9R04_08340</name>
</gene>
<proteinExistence type="predicted"/>
<organism evidence="2 3">
    <name type="scientific">Staphylococcus marylandisciuri</name>
    <dbReference type="NCBI Taxonomy" id="2981529"/>
    <lineage>
        <taxon>Bacteria</taxon>
        <taxon>Bacillati</taxon>
        <taxon>Bacillota</taxon>
        <taxon>Bacilli</taxon>
        <taxon>Bacillales</taxon>
        <taxon>Staphylococcaceae</taxon>
        <taxon>Staphylococcus</taxon>
    </lineage>
</organism>
<evidence type="ECO:0000313" key="2">
    <source>
        <dbReference type="EMBL" id="MCU5746715.1"/>
    </source>
</evidence>
<keyword evidence="3" id="KW-1185">Reference proteome</keyword>
<evidence type="ECO:0000313" key="3">
    <source>
        <dbReference type="Proteomes" id="UP001209553"/>
    </source>
</evidence>
<dbReference type="InterPro" id="IPR021027">
    <property type="entry name" value="Transposase_put_HTH"/>
</dbReference>
<dbReference type="Proteomes" id="UP001209553">
    <property type="component" value="Unassembled WGS sequence"/>
</dbReference>
<protein>
    <submittedName>
        <fullName evidence="2">Helix-turn-helix domain-containing protein</fullName>
    </submittedName>
</protein>